<evidence type="ECO:0000313" key="2">
    <source>
        <dbReference type="Proteomes" id="UP001519363"/>
    </source>
</evidence>
<dbReference type="Gene3D" id="3.40.50.450">
    <property type="match status" value="1"/>
</dbReference>
<name>A0ABS5A3Q0_9PSEU</name>
<dbReference type="EMBL" id="JAGIOO010000001">
    <property type="protein sequence ID" value="MBP2471161.1"/>
    <property type="molecule type" value="Genomic_DNA"/>
</dbReference>
<accession>A0ABS5A3Q0</accession>
<dbReference type="SUPFAM" id="SSF102405">
    <property type="entry name" value="MCP/YpsA-like"/>
    <property type="match status" value="1"/>
</dbReference>
<reference evidence="1 2" key="1">
    <citation type="submission" date="2021-03" db="EMBL/GenBank/DDBJ databases">
        <title>Sequencing the genomes of 1000 actinobacteria strains.</title>
        <authorList>
            <person name="Klenk H.-P."/>
        </authorList>
    </citation>
    <scope>NUCLEOTIDE SEQUENCE [LARGE SCALE GENOMIC DNA]</scope>
    <source>
        <strain evidence="1 2">DSM 44580</strain>
    </source>
</reference>
<evidence type="ECO:0000313" key="1">
    <source>
        <dbReference type="EMBL" id="MBP2471161.1"/>
    </source>
</evidence>
<proteinExistence type="predicted"/>
<keyword evidence="2" id="KW-1185">Reference proteome</keyword>
<evidence type="ECO:0008006" key="3">
    <source>
        <dbReference type="Google" id="ProtNLM"/>
    </source>
</evidence>
<gene>
    <name evidence="1" type="ORF">JOF53_000033</name>
</gene>
<dbReference type="Proteomes" id="UP001519363">
    <property type="component" value="Unassembled WGS sequence"/>
</dbReference>
<organism evidence="1 2">
    <name type="scientific">Crossiella equi</name>
    <dbReference type="NCBI Taxonomy" id="130796"/>
    <lineage>
        <taxon>Bacteria</taxon>
        <taxon>Bacillati</taxon>
        <taxon>Actinomycetota</taxon>
        <taxon>Actinomycetes</taxon>
        <taxon>Pseudonocardiales</taxon>
        <taxon>Pseudonocardiaceae</taxon>
        <taxon>Crossiella</taxon>
    </lineage>
</organism>
<comment type="caution">
    <text evidence="1">The sequence shown here is derived from an EMBL/GenBank/DDBJ whole genome shotgun (WGS) entry which is preliminary data.</text>
</comment>
<sequence>MTRFVTITGPRDIEQVPQRRLVELFEAYLAPFATAASHFYLGGAAGIDTVALGWLAEHSHAELTVVAPARMVDQPEVAQEEVTRLSAAGRLAELVELGAAGLGRDAFHARNRWMVDRSSLVVGFPMNDDPASGTWYTLNYGAEQGTARLVVPL</sequence>
<protein>
    <recommendedName>
        <fullName evidence="3">DNA recombination-mediator protein A</fullName>
    </recommendedName>
</protein>
<dbReference type="RefSeq" id="WP_209706144.1">
    <property type="nucleotide sequence ID" value="NZ_JAGIOO010000001.1"/>
</dbReference>